<protein>
    <submittedName>
        <fullName evidence="1">Uncharacterized protein</fullName>
    </submittedName>
</protein>
<name>A0A401QER1_SCYTO</name>
<dbReference type="AlphaFoldDB" id="A0A401QER1"/>
<keyword evidence="2" id="KW-1185">Reference proteome</keyword>
<proteinExistence type="predicted"/>
<feature type="non-terminal residue" evidence="1">
    <location>
        <position position="1"/>
    </location>
</feature>
<evidence type="ECO:0000313" key="2">
    <source>
        <dbReference type="Proteomes" id="UP000288216"/>
    </source>
</evidence>
<comment type="caution">
    <text evidence="1">The sequence shown here is derived from an EMBL/GenBank/DDBJ whole genome shotgun (WGS) entry which is preliminary data.</text>
</comment>
<dbReference type="EMBL" id="BFAA01042348">
    <property type="protein sequence ID" value="GCB83861.1"/>
    <property type="molecule type" value="Genomic_DNA"/>
</dbReference>
<evidence type="ECO:0000313" key="1">
    <source>
        <dbReference type="EMBL" id="GCB83861.1"/>
    </source>
</evidence>
<organism evidence="1 2">
    <name type="scientific">Scyliorhinus torazame</name>
    <name type="common">Cloudy catshark</name>
    <name type="synonym">Catulus torazame</name>
    <dbReference type="NCBI Taxonomy" id="75743"/>
    <lineage>
        <taxon>Eukaryota</taxon>
        <taxon>Metazoa</taxon>
        <taxon>Chordata</taxon>
        <taxon>Craniata</taxon>
        <taxon>Vertebrata</taxon>
        <taxon>Chondrichthyes</taxon>
        <taxon>Elasmobranchii</taxon>
        <taxon>Galeomorphii</taxon>
        <taxon>Galeoidea</taxon>
        <taxon>Carcharhiniformes</taxon>
        <taxon>Scyliorhinidae</taxon>
        <taxon>Scyliorhinus</taxon>
    </lineage>
</organism>
<reference evidence="1 2" key="1">
    <citation type="journal article" date="2018" name="Nat. Ecol. Evol.">
        <title>Shark genomes provide insights into elasmobranch evolution and the origin of vertebrates.</title>
        <authorList>
            <person name="Hara Y"/>
            <person name="Yamaguchi K"/>
            <person name="Onimaru K"/>
            <person name="Kadota M"/>
            <person name="Koyanagi M"/>
            <person name="Keeley SD"/>
            <person name="Tatsumi K"/>
            <person name="Tanaka K"/>
            <person name="Motone F"/>
            <person name="Kageyama Y"/>
            <person name="Nozu R"/>
            <person name="Adachi N"/>
            <person name="Nishimura O"/>
            <person name="Nakagawa R"/>
            <person name="Tanegashima C"/>
            <person name="Kiyatake I"/>
            <person name="Matsumoto R"/>
            <person name="Murakumo K"/>
            <person name="Nishida K"/>
            <person name="Terakita A"/>
            <person name="Kuratani S"/>
            <person name="Sato K"/>
            <person name="Hyodo S Kuraku.S."/>
        </authorList>
    </citation>
    <scope>NUCLEOTIDE SEQUENCE [LARGE SCALE GENOMIC DNA]</scope>
</reference>
<accession>A0A401QER1</accession>
<sequence length="63" mass="6292">STTVLVTSNPSATTAIDIPTMVSSTGKPTLAATKSVMSNTKATAAMDGTLDSNGKSTSKIMLS</sequence>
<dbReference type="Proteomes" id="UP000288216">
    <property type="component" value="Unassembled WGS sequence"/>
</dbReference>
<gene>
    <name evidence="1" type="ORF">scyTo_0024270</name>
</gene>